<keyword evidence="6 8" id="KW-0472">Membrane</keyword>
<evidence type="ECO:0000256" key="2">
    <source>
        <dbReference type="ARBA" id="ARBA00022692"/>
    </source>
</evidence>
<dbReference type="PANTHER" id="PTHR22777">
    <property type="entry name" value="HEMOLYSIN-RELATED"/>
    <property type="match status" value="1"/>
</dbReference>
<keyword evidence="3" id="KW-0677">Repeat</keyword>
<gene>
    <name evidence="12" type="ORF">PITCH_A1740037</name>
</gene>
<name>A0A445MUT7_9BACT</name>
<dbReference type="InterPro" id="IPR002550">
    <property type="entry name" value="CNNM"/>
</dbReference>
<dbReference type="InterPro" id="IPR000644">
    <property type="entry name" value="CBS_dom"/>
</dbReference>
<feature type="domain" description="CNNM transmembrane" evidence="11">
    <location>
        <begin position="1"/>
        <end position="179"/>
    </location>
</feature>
<evidence type="ECO:0000256" key="9">
    <source>
        <dbReference type="SAM" id="Phobius"/>
    </source>
</evidence>
<evidence type="ECO:0000256" key="8">
    <source>
        <dbReference type="PROSITE-ProRule" id="PRU01193"/>
    </source>
</evidence>
<dbReference type="InterPro" id="IPR044751">
    <property type="entry name" value="Ion_transp-like_CBS"/>
</dbReference>
<dbReference type="PANTHER" id="PTHR22777:SF4">
    <property type="entry name" value="UPF0053 PROTEIN SLL1254"/>
    <property type="match status" value="1"/>
</dbReference>
<dbReference type="GO" id="GO:0005886">
    <property type="term" value="C:plasma membrane"/>
    <property type="evidence" value="ECO:0007669"/>
    <property type="project" value="TreeGrafter"/>
</dbReference>
<evidence type="ECO:0000256" key="1">
    <source>
        <dbReference type="ARBA" id="ARBA00004141"/>
    </source>
</evidence>
<dbReference type="FunFam" id="3.10.580.10:FF:000002">
    <property type="entry name" value="Magnesium/cobalt efflux protein CorC"/>
    <property type="match status" value="1"/>
</dbReference>
<reference evidence="12" key="1">
    <citation type="submission" date="2018-01" db="EMBL/GenBank/DDBJ databases">
        <authorList>
            <person name="Regsiter A."/>
            <person name="William W."/>
        </authorList>
    </citation>
    <scope>NUCLEOTIDE SEQUENCE</scope>
    <source>
        <strain evidence="12">TRIP AH-1</strain>
    </source>
</reference>
<keyword evidence="2 8" id="KW-0812">Transmembrane</keyword>
<evidence type="ECO:0000256" key="4">
    <source>
        <dbReference type="ARBA" id="ARBA00022989"/>
    </source>
</evidence>
<dbReference type="Gene3D" id="3.10.580.10">
    <property type="entry name" value="CBS-domain"/>
    <property type="match status" value="1"/>
</dbReference>
<evidence type="ECO:0000259" key="10">
    <source>
        <dbReference type="PROSITE" id="PS51371"/>
    </source>
</evidence>
<accession>A0A445MUT7</accession>
<feature type="transmembrane region" description="Helical" evidence="9">
    <location>
        <begin position="88"/>
        <end position="107"/>
    </location>
</feature>
<dbReference type="AlphaFoldDB" id="A0A445MUT7"/>
<feature type="domain" description="CBS" evidence="10">
    <location>
        <begin position="198"/>
        <end position="258"/>
    </location>
</feature>
<evidence type="ECO:0000256" key="7">
    <source>
        <dbReference type="PROSITE-ProRule" id="PRU00703"/>
    </source>
</evidence>
<organism evidence="12">
    <name type="scientific">uncultured Desulfobacterium sp</name>
    <dbReference type="NCBI Taxonomy" id="201089"/>
    <lineage>
        <taxon>Bacteria</taxon>
        <taxon>Pseudomonadati</taxon>
        <taxon>Thermodesulfobacteriota</taxon>
        <taxon>Desulfobacteria</taxon>
        <taxon>Desulfobacterales</taxon>
        <taxon>Desulfobacteriaceae</taxon>
        <taxon>Desulfobacterium</taxon>
        <taxon>environmental samples</taxon>
    </lineage>
</organism>
<dbReference type="PROSITE" id="PS51846">
    <property type="entry name" value="CNNM"/>
    <property type="match status" value="1"/>
</dbReference>
<sequence length="343" mass="37908">MIELVLTVGLAIIISASCSLIEAVLYSAPARHVEAMTHAGKSYAKIFKNLRINIERPITAVLSLNTIANTAGAALAGSAAANVFGHEWLGYFAAFFTLAILIFSEILPKTAGVIYAKSLISSVAYALSALVMLMTPVIWLSSLVTRMIAREKAEEVVTAEEIKVMARLGLRTGGIKPYQEQIIDRILTLHNKKAKDVMTPRTVVFSLSEHLTLEEASQKAESWEHSRFPVYDEDMEDVVGIVLTKEVLVALSKGKDDMQLTELMRPVHFVVETATLNRVLTEFLESREHLFVVLDEYGGLSGLITLEDILEEILGREIVDESDVVEDKRALARQRRKRIISGA</sequence>
<comment type="subcellular location">
    <subcellularLocation>
        <location evidence="1">Membrane</location>
        <topology evidence="1">Multi-pass membrane protein</topology>
    </subcellularLocation>
</comment>
<evidence type="ECO:0000256" key="6">
    <source>
        <dbReference type="ARBA" id="ARBA00023136"/>
    </source>
</evidence>
<proteinExistence type="predicted"/>
<dbReference type="SMART" id="SM00116">
    <property type="entry name" value="CBS"/>
    <property type="match status" value="2"/>
</dbReference>
<dbReference type="CDD" id="cd04590">
    <property type="entry name" value="CBS_pair_CorC_HlyC_assoc"/>
    <property type="match status" value="1"/>
</dbReference>
<dbReference type="Pfam" id="PF00571">
    <property type="entry name" value="CBS"/>
    <property type="match status" value="2"/>
</dbReference>
<evidence type="ECO:0000256" key="3">
    <source>
        <dbReference type="ARBA" id="ARBA00022737"/>
    </source>
</evidence>
<dbReference type="SUPFAM" id="SSF54631">
    <property type="entry name" value="CBS-domain pair"/>
    <property type="match status" value="1"/>
</dbReference>
<evidence type="ECO:0000256" key="5">
    <source>
        <dbReference type="ARBA" id="ARBA00023122"/>
    </source>
</evidence>
<evidence type="ECO:0008006" key="13">
    <source>
        <dbReference type="Google" id="ProtNLM"/>
    </source>
</evidence>
<feature type="transmembrane region" description="Helical" evidence="9">
    <location>
        <begin position="119"/>
        <end position="140"/>
    </location>
</feature>
<keyword evidence="4 8" id="KW-1133">Transmembrane helix</keyword>
<evidence type="ECO:0000313" key="12">
    <source>
        <dbReference type="EMBL" id="SPD73228.1"/>
    </source>
</evidence>
<feature type="domain" description="CBS" evidence="10">
    <location>
        <begin position="263"/>
        <end position="321"/>
    </location>
</feature>
<keyword evidence="5 7" id="KW-0129">CBS domain</keyword>
<protein>
    <recommendedName>
        <fullName evidence="13">HlyC/CorC family transporter</fullName>
    </recommendedName>
</protein>
<evidence type="ECO:0000259" key="11">
    <source>
        <dbReference type="PROSITE" id="PS51846"/>
    </source>
</evidence>
<dbReference type="PROSITE" id="PS51371">
    <property type="entry name" value="CBS"/>
    <property type="match status" value="2"/>
</dbReference>
<dbReference type="Pfam" id="PF01595">
    <property type="entry name" value="CNNM"/>
    <property type="match status" value="1"/>
</dbReference>
<dbReference type="EMBL" id="OJIN01000084">
    <property type="protein sequence ID" value="SPD73228.1"/>
    <property type="molecule type" value="Genomic_DNA"/>
</dbReference>
<dbReference type="InterPro" id="IPR046342">
    <property type="entry name" value="CBS_dom_sf"/>
</dbReference>